<sequence>MDPKCNCFYRHIGCRLSTTTRKLSAPVPSATPANIISFASFLASNIIGWCPMIPDYGYTIALMLLPREFSSTHILGSSYLM</sequence>
<dbReference type="EMBL" id="JABBWG010000314">
    <property type="protein sequence ID" value="KAG1795543.1"/>
    <property type="molecule type" value="Genomic_DNA"/>
</dbReference>
<name>A0A9P7DJG8_9AGAM</name>
<proteinExistence type="predicted"/>
<keyword evidence="2" id="KW-1185">Reference proteome</keyword>
<evidence type="ECO:0000313" key="1">
    <source>
        <dbReference type="EMBL" id="KAG1795543.1"/>
    </source>
</evidence>
<reference evidence="1" key="1">
    <citation type="journal article" date="2020" name="New Phytol.">
        <title>Comparative genomics reveals dynamic genome evolution in host specialist ectomycorrhizal fungi.</title>
        <authorList>
            <person name="Lofgren L.A."/>
            <person name="Nguyen N.H."/>
            <person name="Vilgalys R."/>
            <person name="Ruytinx J."/>
            <person name="Liao H.L."/>
            <person name="Branco S."/>
            <person name="Kuo A."/>
            <person name="LaButti K."/>
            <person name="Lipzen A."/>
            <person name="Andreopoulos W."/>
            <person name="Pangilinan J."/>
            <person name="Riley R."/>
            <person name="Hundley H."/>
            <person name="Na H."/>
            <person name="Barry K."/>
            <person name="Grigoriev I.V."/>
            <person name="Stajich J.E."/>
            <person name="Kennedy P.G."/>
        </authorList>
    </citation>
    <scope>NUCLEOTIDE SEQUENCE</scope>
    <source>
        <strain evidence="1">MN1</strain>
    </source>
</reference>
<dbReference type="GeneID" id="64637583"/>
<dbReference type="Proteomes" id="UP000807769">
    <property type="component" value="Unassembled WGS sequence"/>
</dbReference>
<dbReference type="OrthoDB" id="2116389at2759"/>
<dbReference type="AlphaFoldDB" id="A0A9P7DJG8"/>
<organism evidence="1 2">
    <name type="scientific">Suillus subaureus</name>
    <dbReference type="NCBI Taxonomy" id="48587"/>
    <lineage>
        <taxon>Eukaryota</taxon>
        <taxon>Fungi</taxon>
        <taxon>Dikarya</taxon>
        <taxon>Basidiomycota</taxon>
        <taxon>Agaricomycotina</taxon>
        <taxon>Agaricomycetes</taxon>
        <taxon>Agaricomycetidae</taxon>
        <taxon>Boletales</taxon>
        <taxon>Suillineae</taxon>
        <taxon>Suillaceae</taxon>
        <taxon>Suillus</taxon>
    </lineage>
</organism>
<dbReference type="RefSeq" id="XP_041185235.1">
    <property type="nucleotide sequence ID" value="XM_041343567.1"/>
</dbReference>
<accession>A0A9P7DJG8</accession>
<gene>
    <name evidence="1" type="ORF">BJ212DRAFT_580899</name>
</gene>
<evidence type="ECO:0000313" key="2">
    <source>
        <dbReference type="Proteomes" id="UP000807769"/>
    </source>
</evidence>
<comment type="caution">
    <text evidence="1">The sequence shown here is derived from an EMBL/GenBank/DDBJ whole genome shotgun (WGS) entry which is preliminary data.</text>
</comment>
<protein>
    <submittedName>
        <fullName evidence="1">Uncharacterized protein</fullName>
    </submittedName>
</protein>